<dbReference type="InterPro" id="IPR036162">
    <property type="entry name" value="Resolvase-like_N_sf"/>
</dbReference>
<name>A0A940PAU3_9ENTE</name>
<dbReference type="Pfam" id="PF00239">
    <property type="entry name" value="Resolvase"/>
    <property type="match status" value="1"/>
</dbReference>
<accession>A0A940PAU3</accession>
<evidence type="ECO:0000313" key="3">
    <source>
        <dbReference type="Proteomes" id="UP000674938"/>
    </source>
</evidence>
<evidence type="ECO:0000259" key="1">
    <source>
        <dbReference type="Pfam" id="PF00239"/>
    </source>
</evidence>
<protein>
    <submittedName>
        <fullName evidence="2">Recombinase family protein</fullName>
    </submittedName>
</protein>
<dbReference type="Proteomes" id="UP000674938">
    <property type="component" value="Unassembled WGS sequence"/>
</dbReference>
<feature type="domain" description="Resolvase/invertase-type recombinase catalytic" evidence="1">
    <location>
        <begin position="16"/>
        <end position="90"/>
    </location>
</feature>
<evidence type="ECO:0000313" key="2">
    <source>
        <dbReference type="EMBL" id="MBP1042766.1"/>
    </source>
</evidence>
<organism evidence="2 3">
    <name type="scientific">Vagococcus allomyrinae</name>
    <dbReference type="NCBI Taxonomy" id="2794353"/>
    <lineage>
        <taxon>Bacteria</taxon>
        <taxon>Bacillati</taxon>
        <taxon>Bacillota</taxon>
        <taxon>Bacilli</taxon>
        <taxon>Lactobacillales</taxon>
        <taxon>Enterococcaceae</taxon>
        <taxon>Vagococcus</taxon>
    </lineage>
</organism>
<dbReference type="GO" id="GO:0000150">
    <property type="term" value="F:DNA strand exchange activity"/>
    <property type="evidence" value="ECO:0007669"/>
    <property type="project" value="InterPro"/>
</dbReference>
<gene>
    <name evidence="2" type="ORF">I6N95_17245</name>
</gene>
<comment type="caution">
    <text evidence="2">The sequence shown here is derived from an EMBL/GenBank/DDBJ whole genome shotgun (WGS) entry which is preliminary data.</text>
</comment>
<dbReference type="RefSeq" id="WP_209530275.1">
    <property type="nucleotide sequence ID" value="NZ_JAEEGA010000012.1"/>
</dbReference>
<dbReference type="EMBL" id="JAEEGA010000012">
    <property type="protein sequence ID" value="MBP1042766.1"/>
    <property type="molecule type" value="Genomic_DNA"/>
</dbReference>
<dbReference type="Gene3D" id="3.40.50.1390">
    <property type="entry name" value="Resolvase, N-terminal catalytic domain"/>
    <property type="match status" value="1"/>
</dbReference>
<dbReference type="AlphaFoldDB" id="A0A940PAU3"/>
<dbReference type="SUPFAM" id="SSF53041">
    <property type="entry name" value="Resolvase-like"/>
    <property type="match status" value="1"/>
</dbReference>
<dbReference type="InterPro" id="IPR006119">
    <property type="entry name" value="Resolv_N"/>
</dbReference>
<reference evidence="2" key="1">
    <citation type="submission" date="2020-12" db="EMBL/GenBank/DDBJ databases">
        <title>Vagococcus allomyrinae sp. nov. and Enterococcus lavae sp. nov., isolated from the larvae of Allomyrina dichotoma.</title>
        <authorList>
            <person name="Lee S.D."/>
        </authorList>
    </citation>
    <scope>NUCLEOTIDE SEQUENCE</scope>
    <source>
        <strain evidence="2">BWB3-3</strain>
    </source>
</reference>
<sequence length="104" mass="12167">MTVYGYMKREVPFSTAEQLKIMGDYNCQEIFIEKYESSIQDELEALINILRASDVVVIVSLSALGEEVSDIIHIFERLREKRVQIVSWTSHLHLNYYRRLTGLL</sequence>
<proteinExistence type="predicted"/>
<keyword evidence="3" id="KW-1185">Reference proteome</keyword>
<dbReference type="GO" id="GO:0003677">
    <property type="term" value="F:DNA binding"/>
    <property type="evidence" value="ECO:0007669"/>
    <property type="project" value="InterPro"/>
</dbReference>